<dbReference type="InterPro" id="IPR018730">
    <property type="entry name" value="DUF2273"/>
</dbReference>
<name>A0A3E2TFH9_9FIRM</name>
<dbReference type="EMBL" id="QVEU01000010">
    <property type="protein sequence ID" value="RGB74540.1"/>
    <property type="molecule type" value="Genomic_DNA"/>
</dbReference>
<feature type="region of interest" description="Disordered" evidence="1">
    <location>
        <begin position="1"/>
        <end position="22"/>
    </location>
</feature>
<proteinExistence type="predicted"/>
<gene>
    <name evidence="3" type="ORF">DXA39_08285</name>
</gene>
<feature type="compositionally biased region" description="Polar residues" evidence="1">
    <location>
        <begin position="1"/>
        <end position="16"/>
    </location>
</feature>
<dbReference type="RefSeq" id="WP_117522250.1">
    <property type="nucleotide sequence ID" value="NZ_AP031484.1"/>
</dbReference>
<keyword evidence="2" id="KW-1133">Transmembrane helix</keyword>
<evidence type="ECO:0000256" key="2">
    <source>
        <dbReference type="SAM" id="Phobius"/>
    </source>
</evidence>
<dbReference type="OrthoDB" id="1692478at2"/>
<accession>A0A3E2TFH9</accession>
<evidence type="ECO:0000256" key="1">
    <source>
        <dbReference type="SAM" id="MobiDB-lite"/>
    </source>
</evidence>
<comment type="caution">
    <text evidence="3">The sequence shown here is derived from an EMBL/GenBank/DDBJ whole genome shotgun (WGS) entry which is preliminary data.</text>
</comment>
<evidence type="ECO:0000313" key="4">
    <source>
        <dbReference type="Proteomes" id="UP000261011"/>
    </source>
</evidence>
<reference evidence="3 4" key="1">
    <citation type="submission" date="2018-08" db="EMBL/GenBank/DDBJ databases">
        <title>A genome reference for cultivated species of the human gut microbiota.</title>
        <authorList>
            <person name="Zou Y."/>
            <person name="Xue W."/>
            <person name="Luo G."/>
        </authorList>
    </citation>
    <scope>NUCLEOTIDE SEQUENCE [LARGE SCALE GENOMIC DNA]</scope>
    <source>
        <strain evidence="3 4">OF01-3</strain>
    </source>
</reference>
<dbReference type="AlphaFoldDB" id="A0A3E2TFH9"/>
<dbReference type="Proteomes" id="UP000261011">
    <property type="component" value="Unassembled WGS sequence"/>
</dbReference>
<protein>
    <submittedName>
        <fullName evidence="3">DUF2273 domain-containing protein</fullName>
    </submittedName>
</protein>
<evidence type="ECO:0000313" key="3">
    <source>
        <dbReference type="EMBL" id="RGB74540.1"/>
    </source>
</evidence>
<organism evidence="3 4">
    <name type="scientific">Anaerococcus nagyae</name>
    <dbReference type="NCBI Taxonomy" id="1755241"/>
    <lineage>
        <taxon>Bacteria</taxon>
        <taxon>Bacillati</taxon>
        <taxon>Bacillota</taxon>
        <taxon>Tissierellia</taxon>
        <taxon>Tissierellales</taxon>
        <taxon>Peptoniphilaceae</taxon>
        <taxon>Anaerococcus</taxon>
    </lineage>
</organism>
<keyword evidence="2" id="KW-0472">Membrane</keyword>
<feature type="transmembrane region" description="Helical" evidence="2">
    <location>
        <begin position="58"/>
        <end position="84"/>
    </location>
</feature>
<sequence>MNNNYEKFSDYQNNYENSKEKNDNEKIVVVEKKKDKEDSLFKSKFRNFESSHWNEFKYALLGLIVSILFLTIGFFRTLLIIILYNIGKIYGKYKDGDPETIFKLEKFFDKY</sequence>
<keyword evidence="4" id="KW-1185">Reference proteome</keyword>
<dbReference type="Pfam" id="PF10031">
    <property type="entry name" value="DUF2273"/>
    <property type="match status" value="1"/>
</dbReference>
<keyword evidence="2" id="KW-0812">Transmembrane</keyword>